<evidence type="ECO:0000313" key="13">
    <source>
        <dbReference type="Proteomes" id="UP000218267"/>
    </source>
</evidence>
<evidence type="ECO:0000256" key="4">
    <source>
        <dbReference type="ARBA" id="ARBA00022692"/>
    </source>
</evidence>
<dbReference type="GO" id="GO:0005886">
    <property type="term" value="C:plasma membrane"/>
    <property type="evidence" value="ECO:0007669"/>
    <property type="project" value="TreeGrafter"/>
</dbReference>
<feature type="domain" description="Cation efflux protein cytoplasmic" evidence="11">
    <location>
        <begin position="218"/>
        <end position="292"/>
    </location>
</feature>
<feature type="domain" description="Cation efflux protein transmembrane" evidence="10">
    <location>
        <begin position="23"/>
        <end position="212"/>
    </location>
</feature>
<comment type="subcellular location">
    <subcellularLocation>
        <location evidence="1">Membrane</location>
        <topology evidence="1">Multi-pass membrane protein</topology>
    </subcellularLocation>
</comment>
<protein>
    <submittedName>
        <fullName evidence="12">Cobalt transporter</fullName>
    </submittedName>
</protein>
<feature type="transmembrane region" description="Helical" evidence="9">
    <location>
        <begin position="21"/>
        <end position="45"/>
    </location>
</feature>
<evidence type="ECO:0000256" key="5">
    <source>
        <dbReference type="ARBA" id="ARBA00022906"/>
    </source>
</evidence>
<evidence type="ECO:0000256" key="8">
    <source>
        <dbReference type="ARBA" id="ARBA00023136"/>
    </source>
</evidence>
<keyword evidence="5" id="KW-0864">Zinc transport</keyword>
<name>A0A1Y1CFG2_9BACT</name>
<evidence type="ECO:0000313" key="12">
    <source>
        <dbReference type="EMBL" id="BAX78782.1"/>
    </source>
</evidence>
<comment type="similarity">
    <text evidence="2">Belongs to the cation diffusion facilitator (CDF) transporter (TC 2.A.4) family. SLC30A subfamily.</text>
</comment>
<dbReference type="InterPro" id="IPR002524">
    <property type="entry name" value="Cation_efflux"/>
</dbReference>
<keyword evidence="4 9" id="KW-0812">Transmembrane</keyword>
<reference evidence="13" key="2">
    <citation type="journal article" date="2020" name="Antonie Van Leeuwenhoek">
        <title>Labilibaculum antarcticum sp. nov., a novel facultative anaerobic, psychrotorelant bacterium isolated from marine sediment of Antarctica.</title>
        <authorList>
            <person name="Watanabe M."/>
            <person name="Kojima H."/>
            <person name="Fukui M."/>
        </authorList>
    </citation>
    <scope>NUCLEOTIDE SEQUENCE [LARGE SCALE GENOMIC DNA]</scope>
    <source>
        <strain evidence="13">SPP2</strain>
    </source>
</reference>
<keyword evidence="8 9" id="KW-0472">Membrane</keyword>
<dbReference type="KEGG" id="mbas:ALGA_0387"/>
<dbReference type="Gene3D" id="3.30.70.1350">
    <property type="entry name" value="Cation efflux protein, cytoplasmic domain"/>
    <property type="match status" value="1"/>
</dbReference>
<proteinExistence type="inferred from homology"/>
<dbReference type="EMBL" id="AP018042">
    <property type="protein sequence ID" value="BAX78782.1"/>
    <property type="molecule type" value="Genomic_DNA"/>
</dbReference>
<feature type="transmembrane region" description="Helical" evidence="9">
    <location>
        <begin position="51"/>
        <end position="67"/>
    </location>
</feature>
<reference evidence="12 13" key="1">
    <citation type="journal article" date="2018" name="Mar. Genomics">
        <title>Complete genome sequence of Marinifilaceae bacterium strain SPP2, isolated from the Antarctic marine sediment.</title>
        <authorList>
            <person name="Watanabe M."/>
            <person name="Kojima H."/>
            <person name="Fukui M."/>
        </authorList>
    </citation>
    <scope>NUCLEOTIDE SEQUENCE [LARGE SCALE GENOMIC DNA]</scope>
    <source>
        <strain evidence="12 13">SPP2</strain>
    </source>
</reference>
<gene>
    <name evidence="12" type="ORF">ALGA_0387</name>
</gene>
<dbReference type="Pfam" id="PF01545">
    <property type="entry name" value="Cation_efflux"/>
    <property type="match status" value="1"/>
</dbReference>
<dbReference type="OrthoDB" id="9809646at2"/>
<evidence type="ECO:0000256" key="6">
    <source>
        <dbReference type="ARBA" id="ARBA00022989"/>
    </source>
</evidence>
<keyword evidence="3" id="KW-0813">Transport</keyword>
<evidence type="ECO:0000259" key="10">
    <source>
        <dbReference type="Pfam" id="PF01545"/>
    </source>
</evidence>
<dbReference type="PANTHER" id="PTHR11562:SF17">
    <property type="entry name" value="RE54080P-RELATED"/>
    <property type="match status" value="1"/>
</dbReference>
<dbReference type="Pfam" id="PF16916">
    <property type="entry name" value="ZT_dimer"/>
    <property type="match status" value="1"/>
</dbReference>
<evidence type="ECO:0000259" key="11">
    <source>
        <dbReference type="Pfam" id="PF16916"/>
    </source>
</evidence>
<evidence type="ECO:0000256" key="2">
    <source>
        <dbReference type="ARBA" id="ARBA00008873"/>
    </source>
</evidence>
<dbReference type="NCBIfam" id="TIGR01297">
    <property type="entry name" value="CDF"/>
    <property type="match status" value="1"/>
</dbReference>
<dbReference type="InterPro" id="IPR050681">
    <property type="entry name" value="CDF/SLC30A"/>
</dbReference>
<feature type="transmembrane region" description="Helical" evidence="9">
    <location>
        <begin position="121"/>
        <end position="142"/>
    </location>
</feature>
<accession>A0A1Y1CFG2</accession>
<dbReference type="Proteomes" id="UP000218267">
    <property type="component" value="Chromosome"/>
</dbReference>
<dbReference type="InterPro" id="IPR027469">
    <property type="entry name" value="Cation_efflux_TMD_sf"/>
</dbReference>
<dbReference type="Gene3D" id="1.20.1510.10">
    <property type="entry name" value="Cation efflux protein transmembrane domain"/>
    <property type="match status" value="1"/>
</dbReference>
<dbReference type="InterPro" id="IPR027470">
    <property type="entry name" value="Cation_efflux_CTD"/>
</dbReference>
<dbReference type="PANTHER" id="PTHR11562">
    <property type="entry name" value="CATION EFFLUX PROTEIN/ ZINC TRANSPORTER"/>
    <property type="match status" value="1"/>
</dbReference>
<dbReference type="InterPro" id="IPR036837">
    <property type="entry name" value="Cation_efflux_CTD_sf"/>
</dbReference>
<dbReference type="GO" id="GO:0005385">
    <property type="term" value="F:zinc ion transmembrane transporter activity"/>
    <property type="evidence" value="ECO:0007669"/>
    <property type="project" value="TreeGrafter"/>
</dbReference>
<dbReference type="AlphaFoldDB" id="A0A1Y1CFG2"/>
<keyword evidence="13" id="KW-1185">Reference proteome</keyword>
<dbReference type="SUPFAM" id="SSF160240">
    <property type="entry name" value="Cation efflux protein cytoplasmic domain-like"/>
    <property type="match status" value="1"/>
</dbReference>
<keyword evidence="7" id="KW-0406">Ion transport</keyword>
<dbReference type="SUPFAM" id="SSF161111">
    <property type="entry name" value="Cation efflux protein transmembrane domain-like"/>
    <property type="match status" value="1"/>
</dbReference>
<feature type="transmembrane region" description="Helical" evidence="9">
    <location>
        <begin position="88"/>
        <end position="106"/>
    </location>
</feature>
<evidence type="ECO:0000256" key="9">
    <source>
        <dbReference type="SAM" id="Phobius"/>
    </source>
</evidence>
<feature type="transmembrane region" description="Helical" evidence="9">
    <location>
        <begin position="183"/>
        <end position="204"/>
    </location>
</feature>
<sequence>MGKGNHGHSHHDHGELKGRNLGIAILLNVGITVAQVIGGIVSGSLALLSDAMHNFSDVLALIISWFASKLSSRRQTAKQTFGYKRAEILAALFNAISLVVIAFFLLKEAVQRISEPQDIESGLVMILGGLSILLNGLSVLLVKKDAKNNINMKSAYLHLLSDMVSSVAVVLGGLAMYLWEIPWIDSVLSIAIALYLVYSSWALVKESIRILMQFAPIDINMDEIHEKVKELAEVENMHHVHIWQLDDKQINFEAHISFRNDLALSEVNNVLDRLEHMLHDEFEISHVTLQPELNGFCEDESVVRQERKHIH</sequence>
<organism evidence="12 13">
    <name type="scientific">Labilibaculum antarcticum</name>
    <dbReference type="NCBI Taxonomy" id="1717717"/>
    <lineage>
        <taxon>Bacteria</taxon>
        <taxon>Pseudomonadati</taxon>
        <taxon>Bacteroidota</taxon>
        <taxon>Bacteroidia</taxon>
        <taxon>Marinilabiliales</taxon>
        <taxon>Marinifilaceae</taxon>
        <taxon>Labilibaculum</taxon>
    </lineage>
</organism>
<keyword evidence="6 9" id="KW-1133">Transmembrane helix</keyword>
<evidence type="ECO:0000256" key="7">
    <source>
        <dbReference type="ARBA" id="ARBA00023065"/>
    </source>
</evidence>
<feature type="transmembrane region" description="Helical" evidence="9">
    <location>
        <begin position="154"/>
        <end position="177"/>
    </location>
</feature>
<keyword evidence="5" id="KW-0862">Zinc</keyword>
<dbReference type="InterPro" id="IPR058533">
    <property type="entry name" value="Cation_efflux_TM"/>
</dbReference>
<evidence type="ECO:0000256" key="1">
    <source>
        <dbReference type="ARBA" id="ARBA00004141"/>
    </source>
</evidence>
<evidence type="ECO:0000256" key="3">
    <source>
        <dbReference type="ARBA" id="ARBA00022448"/>
    </source>
</evidence>
<dbReference type="RefSeq" id="WP_096427699.1">
    <property type="nucleotide sequence ID" value="NZ_AP018042.1"/>
</dbReference>